<evidence type="ECO:0000313" key="2">
    <source>
        <dbReference type="EMBL" id="KAB1072322.1"/>
    </source>
</evidence>
<protein>
    <submittedName>
        <fullName evidence="2">Uncharacterized protein</fullName>
    </submittedName>
</protein>
<dbReference type="RefSeq" id="WP_150964788.1">
    <property type="nucleotide sequence ID" value="NZ_VZZJ01000014.1"/>
</dbReference>
<dbReference type="EMBL" id="VZZJ01000014">
    <property type="protein sequence ID" value="KAB1072322.1"/>
    <property type="molecule type" value="Genomic_DNA"/>
</dbReference>
<dbReference type="Proteomes" id="UP000441523">
    <property type="component" value="Unassembled WGS sequence"/>
</dbReference>
<proteinExistence type="predicted"/>
<feature type="region of interest" description="Disordered" evidence="1">
    <location>
        <begin position="41"/>
        <end position="71"/>
    </location>
</feature>
<dbReference type="AlphaFoldDB" id="A0A6N6MNA7"/>
<comment type="caution">
    <text evidence="2">The sequence shown here is derived from an EMBL/GenBank/DDBJ whole genome shotgun (WGS) entry which is preliminary data.</text>
</comment>
<reference evidence="2 3" key="1">
    <citation type="submission" date="2019-09" db="EMBL/GenBank/DDBJ databases">
        <title>YIM 132548 draft genome.</title>
        <authorList>
            <person name="Jiang L."/>
        </authorList>
    </citation>
    <scope>NUCLEOTIDE SEQUENCE [LARGE SCALE GENOMIC DNA]</scope>
    <source>
        <strain evidence="2 3">YIM 132548</strain>
    </source>
</reference>
<gene>
    <name evidence="2" type="ORF">F6X51_16600</name>
</gene>
<evidence type="ECO:0000256" key="1">
    <source>
        <dbReference type="SAM" id="MobiDB-lite"/>
    </source>
</evidence>
<sequence>MAKILCVPYPDPVDEYPKASPRDEIPTISVYDIRVLAGSNRAASLSADRPKPRSKQRFGEGPPAVHRDERERTSACCLDQCSHRQQDRRGHYPAGLHLAATWDFPVLGRLEPTQNRSPIIGLPESAVSLSANLDHSKPRG</sequence>
<accession>A0A6N6MNA7</accession>
<keyword evidence="3" id="KW-1185">Reference proteome</keyword>
<organism evidence="2 3">
    <name type="scientific">Methylobacterium planeticum</name>
    <dbReference type="NCBI Taxonomy" id="2615211"/>
    <lineage>
        <taxon>Bacteria</taxon>
        <taxon>Pseudomonadati</taxon>
        <taxon>Pseudomonadota</taxon>
        <taxon>Alphaproteobacteria</taxon>
        <taxon>Hyphomicrobiales</taxon>
        <taxon>Methylobacteriaceae</taxon>
        <taxon>Methylobacterium</taxon>
    </lineage>
</organism>
<name>A0A6N6MNA7_9HYPH</name>
<evidence type="ECO:0000313" key="3">
    <source>
        <dbReference type="Proteomes" id="UP000441523"/>
    </source>
</evidence>
<dbReference type="Gene3D" id="3.40.50.720">
    <property type="entry name" value="NAD(P)-binding Rossmann-like Domain"/>
    <property type="match status" value="1"/>
</dbReference>